<organism evidence="2 3">
    <name type="scientific">Reticulibacter mediterranei</name>
    <dbReference type="NCBI Taxonomy" id="2778369"/>
    <lineage>
        <taxon>Bacteria</taxon>
        <taxon>Bacillati</taxon>
        <taxon>Chloroflexota</taxon>
        <taxon>Ktedonobacteria</taxon>
        <taxon>Ktedonobacterales</taxon>
        <taxon>Reticulibacteraceae</taxon>
        <taxon>Reticulibacter</taxon>
    </lineage>
</organism>
<dbReference type="AlphaFoldDB" id="A0A8J3IUN2"/>
<dbReference type="InterPro" id="IPR036397">
    <property type="entry name" value="RNaseH_sf"/>
</dbReference>
<gene>
    <name evidence="2" type="ORF">KSF_088730</name>
</gene>
<dbReference type="Gene3D" id="3.30.420.10">
    <property type="entry name" value="Ribonuclease H-like superfamily/Ribonuclease H"/>
    <property type="match status" value="1"/>
</dbReference>
<dbReference type="EMBL" id="BNJK01000002">
    <property type="protein sequence ID" value="GHO98825.1"/>
    <property type="molecule type" value="Genomic_DNA"/>
</dbReference>
<dbReference type="PANTHER" id="PTHR46564">
    <property type="entry name" value="TRANSPOSASE"/>
    <property type="match status" value="1"/>
</dbReference>
<dbReference type="GO" id="GO:0003676">
    <property type="term" value="F:nucleic acid binding"/>
    <property type="evidence" value="ECO:0007669"/>
    <property type="project" value="InterPro"/>
</dbReference>
<dbReference type="Proteomes" id="UP000597444">
    <property type="component" value="Unassembled WGS sequence"/>
</dbReference>
<dbReference type="PANTHER" id="PTHR46564:SF1">
    <property type="entry name" value="TRANSPOSASE"/>
    <property type="match status" value="1"/>
</dbReference>
<protein>
    <recommendedName>
        <fullName evidence="1">Tc1-like transposase DDE domain-containing protein</fullName>
    </recommendedName>
</protein>
<evidence type="ECO:0000313" key="3">
    <source>
        <dbReference type="Proteomes" id="UP000597444"/>
    </source>
</evidence>
<name>A0A8J3IUN2_9CHLR</name>
<dbReference type="Pfam" id="PF13358">
    <property type="entry name" value="DDE_3"/>
    <property type="match status" value="1"/>
</dbReference>
<comment type="caution">
    <text evidence="2">The sequence shown here is derived from an EMBL/GenBank/DDBJ whole genome shotgun (WGS) entry which is preliminary data.</text>
</comment>
<accession>A0A8J3IUN2</accession>
<evidence type="ECO:0000313" key="2">
    <source>
        <dbReference type="EMBL" id="GHO98825.1"/>
    </source>
</evidence>
<sequence length="135" mass="14723">MGEAMIIEGSANTVAFERYIEEILVPSLSVGQIVIMDNLAAHKGKKVEQLIQNKGCQLLFLPGYSPDFSPIEETFSKVKAFLRRAGARTREALQEAICQALLTVTAKACSWLVCSLRLSSCTRAVVMAQPFGSTL</sequence>
<feature type="domain" description="Tc1-like transposase DDE" evidence="1">
    <location>
        <begin position="5"/>
        <end position="93"/>
    </location>
</feature>
<reference evidence="2" key="1">
    <citation type="submission" date="2020-10" db="EMBL/GenBank/DDBJ databases">
        <title>Taxonomic study of unclassified bacteria belonging to the class Ktedonobacteria.</title>
        <authorList>
            <person name="Yabe S."/>
            <person name="Wang C.M."/>
            <person name="Zheng Y."/>
            <person name="Sakai Y."/>
            <person name="Cavaletti L."/>
            <person name="Monciardini P."/>
            <person name="Donadio S."/>
        </authorList>
    </citation>
    <scope>NUCLEOTIDE SEQUENCE</scope>
    <source>
        <strain evidence="2">ID150040</strain>
    </source>
</reference>
<dbReference type="RefSeq" id="WP_373324746.1">
    <property type="nucleotide sequence ID" value="NZ_BNJK01000002.1"/>
</dbReference>
<dbReference type="InterPro" id="IPR038717">
    <property type="entry name" value="Tc1-like_DDE_dom"/>
</dbReference>
<proteinExistence type="predicted"/>
<evidence type="ECO:0000259" key="1">
    <source>
        <dbReference type="Pfam" id="PF13358"/>
    </source>
</evidence>
<keyword evidence="3" id="KW-1185">Reference proteome</keyword>